<keyword evidence="3" id="KW-0238">DNA-binding</keyword>
<proteinExistence type="inferred from homology"/>
<keyword evidence="10" id="KW-1185">Reference proteome</keyword>
<dbReference type="InterPro" id="IPR038051">
    <property type="entry name" value="XRCC4-like_N_sf"/>
</dbReference>
<evidence type="ECO:0000256" key="3">
    <source>
        <dbReference type="ARBA" id="ARBA00023125"/>
    </source>
</evidence>
<comment type="similarity">
    <text evidence="6">Belongs to the XRCC4-XLF family. XLF subfamily.</text>
</comment>
<dbReference type="GO" id="GO:0006303">
    <property type="term" value="P:double-strand break repair via nonhomologous end joining"/>
    <property type="evidence" value="ECO:0007669"/>
    <property type="project" value="UniProtKB-ARBA"/>
</dbReference>
<evidence type="ECO:0000256" key="1">
    <source>
        <dbReference type="ARBA" id="ARBA00004123"/>
    </source>
</evidence>
<dbReference type="PANTHER" id="PTHR32235">
    <property type="entry name" value="NON-HOMOLOGOUS END-JOINING FACTOR 1"/>
    <property type="match status" value="1"/>
</dbReference>
<dbReference type="GO" id="GO:0045027">
    <property type="term" value="F:DNA end binding"/>
    <property type="evidence" value="ECO:0007669"/>
    <property type="project" value="TreeGrafter"/>
</dbReference>
<evidence type="ECO:0000256" key="7">
    <source>
        <dbReference type="ARBA" id="ARBA00044529"/>
    </source>
</evidence>
<keyword evidence="2" id="KW-0227">DNA damage</keyword>
<protein>
    <recommendedName>
        <fullName evidence="7">Non-homologous end-joining factor 1</fullName>
    </recommendedName>
</protein>
<dbReference type="InterPro" id="IPR015381">
    <property type="entry name" value="XLF-like_N"/>
</dbReference>
<keyword evidence="4" id="KW-0234">DNA repair</keyword>
<gene>
    <name evidence="9" type="ORF">NDN08_005785</name>
</gene>
<evidence type="ECO:0000313" key="10">
    <source>
        <dbReference type="Proteomes" id="UP001157974"/>
    </source>
</evidence>
<sequence>MSDSKPVASRWRRIEKGFIAKFELAELPYRVVATDFGTVFTCDVDGVGFRQQRESHYPGEESVTDHDVLLEVQSLVDRADPRIEEVHNGKERRKLKIKFTAEMDGIQFEWVFVLQPASPELSQVVVRDELVQPLLDVQSALTSQRDKLFRLLLAKDTEILAYKSEMEKSGLCPIRRSLITEAFESTNFLSDWDEQESLIATTSDLRSLVSNNLEERPFKRRNVGPPR</sequence>
<comment type="subcellular location">
    <subcellularLocation>
        <location evidence="1">Nucleus</location>
    </subcellularLocation>
</comment>
<comment type="caution">
    <text evidence="9">The sequence shown here is derived from an EMBL/GenBank/DDBJ whole genome shotgun (WGS) entry which is preliminary data.</text>
</comment>
<dbReference type="Pfam" id="PF09302">
    <property type="entry name" value="XLF"/>
    <property type="match status" value="1"/>
</dbReference>
<dbReference type="Gene3D" id="1.10.287.450">
    <property type="entry name" value="Helix hairpin bin"/>
    <property type="match status" value="1"/>
</dbReference>
<name>A0AAV8V4B6_9RHOD</name>
<dbReference type="AlphaFoldDB" id="A0AAV8V4B6"/>
<feature type="domain" description="XLF-like N-terminal" evidence="8">
    <location>
        <begin position="11"/>
        <end position="115"/>
    </location>
</feature>
<dbReference type="GO" id="GO:0032807">
    <property type="term" value="C:DNA ligase IV complex"/>
    <property type="evidence" value="ECO:0007669"/>
    <property type="project" value="TreeGrafter"/>
</dbReference>
<evidence type="ECO:0000313" key="9">
    <source>
        <dbReference type="EMBL" id="KAJ8909088.1"/>
    </source>
</evidence>
<dbReference type="Proteomes" id="UP001157974">
    <property type="component" value="Unassembled WGS sequence"/>
</dbReference>
<organism evidence="9 10">
    <name type="scientific">Rhodosorus marinus</name>
    <dbReference type="NCBI Taxonomy" id="101924"/>
    <lineage>
        <taxon>Eukaryota</taxon>
        <taxon>Rhodophyta</taxon>
        <taxon>Stylonematophyceae</taxon>
        <taxon>Stylonematales</taxon>
        <taxon>Stylonemataceae</taxon>
        <taxon>Rhodosorus</taxon>
    </lineage>
</organism>
<keyword evidence="5" id="KW-0539">Nucleus</keyword>
<dbReference type="PANTHER" id="PTHR32235:SF1">
    <property type="entry name" value="NON-HOMOLOGOUS END-JOINING FACTOR 1"/>
    <property type="match status" value="1"/>
</dbReference>
<reference evidence="9 10" key="1">
    <citation type="journal article" date="2023" name="Nat. Commun.">
        <title>Origin of minicircular mitochondrial genomes in red algae.</title>
        <authorList>
            <person name="Lee Y."/>
            <person name="Cho C.H."/>
            <person name="Lee Y.M."/>
            <person name="Park S.I."/>
            <person name="Yang J.H."/>
            <person name="West J.A."/>
            <person name="Bhattacharya D."/>
            <person name="Yoon H.S."/>
        </authorList>
    </citation>
    <scope>NUCLEOTIDE SEQUENCE [LARGE SCALE GENOMIC DNA]</scope>
    <source>
        <strain evidence="9 10">CCMP1338</strain>
        <tissue evidence="9">Whole cell</tissue>
    </source>
</reference>
<accession>A0AAV8V4B6</accession>
<evidence type="ECO:0000256" key="2">
    <source>
        <dbReference type="ARBA" id="ARBA00022763"/>
    </source>
</evidence>
<evidence type="ECO:0000256" key="4">
    <source>
        <dbReference type="ARBA" id="ARBA00023204"/>
    </source>
</evidence>
<dbReference type="Gene3D" id="2.170.210.10">
    <property type="entry name" value="DNA double-strand break repair and VJ recombination XRCC4, N-terminal"/>
    <property type="match status" value="1"/>
</dbReference>
<evidence type="ECO:0000256" key="5">
    <source>
        <dbReference type="ARBA" id="ARBA00023242"/>
    </source>
</evidence>
<evidence type="ECO:0000256" key="6">
    <source>
        <dbReference type="ARBA" id="ARBA00025747"/>
    </source>
</evidence>
<dbReference type="EMBL" id="JAMWBK010000001">
    <property type="protein sequence ID" value="KAJ8909088.1"/>
    <property type="molecule type" value="Genomic_DNA"/>
</dbReference>
<evidence type="ECO:0000259" key="8">
    <source>
        <dbReference type="Pfam" id="PF09302"/>
    </source>
</evidence>
<dbReference type="InterPro" id="IPR052287">
    <property type="entry name" value="NHEJ_factor"/>
</dbReference>